<keyword evidence="4" id="KW-0813">Transport</keyword>
<evidence type="ECO:0000256" key="7">
    <source>
        <dbReference type="ARBA" id="ARBA00022795"/>
    </source>
</evidence>
<dbReference type="InterPro" id="IPR018006">
    <property type="entry name" value="Flag_FliJ_proteobac"/>
</dbReference>
<keyword evidence="9" id="KW-0472">Membrane</keyword>
<dbReference type="PANTHER" id="PTHR38786:SF1">
    <property type="entry name" value="FLAGELLAR FLIJ PROTEIN"/>
    <property type="match status" value="1"/>
</dbReference>
<evidence type="ECO:0000256" key="10">
    <source>
        <dbReference type="ARBA" id="ARBA00023225"/>
    </source>
</evidence>
<reference evidence="13" key="1">
    <citation type="journal article" date="2019" name="Int. J. Syst. Evol. Microbiol.">
        <title>The Global Catalogue of Microorganisms (GCM) 10K type strain sequencing project: providing services to taxonomists for standard genome sequencing and annotation.</title>
        <authorList>
            <consortium name="The Broad Institute Genomics Platform"/>
            <consortium name="The Broad Institute Genome Sequencing Center for Infectious Disease"/>
            <person name="Wu L."/>
            <person name="Ma J."/>
        </authorList>
    </citation>
    <scope>NUCLEOTIDE SEQUENCE [LARGE SCALE GENOMIC DNA]</scope>
    <source>
        <strain evidence="13">JCM 18472</strain>
    </source>
</reference>
<dbReference type="PRINTS" id="PR01004">
    <property type="entry name" value="FLGFLIJ"/>
</dbReference>
<dbReference type="RefSeq" id="WP_031383659.1">
    <property type="nucleotide sequence ID" value="NZ_BAABKI010000029.1"/>
</dbReference>
<evidence type="ECO:0000313" key="13">
    <source>
        <dbReference type="Proteomes" id="UP001500074"/>
    </source>
</evidence>
<keyword evidence="7" id="KW-1005">Bacterial flagellum biogenesis</keyword>
<dbReference type="Gene3D" id="1.10.287.1700">
    <property type="match status" value="1"/>
</dbReference>
<keyword evidence="5" id="KW-1003">Cell membrane</keyword>
<accession>A0ABP9RJ31</accession>
<keyword evidence="12" id="KW-0282">Flagellum</keyword>
<evidence type="ECO:0000313" key="12">
    <source>
        <dbReference type="EMBL" id="GAA5178709.1"/>
    </source>
</evidence>
<sequence>MTQASPLDTLISLTRDSRDSASLKLAELRRARHDAQAQLDTLFRYRQEYRERLQGAMAQGIGPDSWQNYQQFLASLDNAIERARQALSEREHQLNRGQQHWQDAQRKLSAYDTLVDRRQQREQQRVSRLEQRHNDEMANGLLLRRQQNESRHGSSH</sequence>
<organism evidence="12 13">
    <name type="scientific">Modicisalibacter zincidurans</name>
    <dbReference type="NCBI Taxonomy" id="1178777"/>
    <lineage>
        <taxon>Bacteria</taxon>
        <taxon>Pseudomonadati</taxon>
        <taxon>Pseudomonadota</taxon>
        <taxon>Gammaproteobacteria</taxon>
        <taxon>Oceanospirillales</taxon>
        <taxon>Halomonadaceae</taxon>
        <taxon>Modicisalibacter</taxon>
    </lineage>
</organism>
<dbReference type="Proteomes" id="UP001500074">
    <property type="component" value="Unassembled WGS sequence"/>
</dbReference>
<dbReference type="NCBIfam" id="TIGR02473">
    <property type="entry name" value="flagell_FliJ"/>
    <property type="match status" value="1"/>
</dbReference>
<dbReference type="InterPro" id="IPR012823">
    <property type="entry name" value="Flagell_FliJ"/>
</dbReference>
<keyword evidence="6" id="KW-0145">Chemotaxis</keyword>
<evidence type="ECO:0000256" key="5">
    <source>
        <dbReference type="ARBA" id="ARBA00022475"/>
    </source>
</evidence>
<dbReference type="InterPro" id="IPR053716">
    <property type="entry name" value="Flag_assembly_chemotaxis_eff"/>
</dbReference>
<proteinExistence type="inferred from homology"/>
<comment type="caution">
    <text evidence="12">The sequence shown here is derived from an EMBL/GenBank/DDBJ whole genome shotgun (WGS) entry which is preliminary data.</text>
</comment>
<keyword evidence="13" id="KW-1185">Reference proteome</keyword>
<evidence type="ECO:0000256" key="6">
    <source>
        <dbReference type="ARBA" id="ARBA00022500"/>
    </source>
</evidence>
<feature type="compositionally biased region" description="Basic and acidic residues" evidence="11">
    <location>
        <begin position="146"/>
        <end position="156"/>
    </location>
</feature>
<keyword evidence="8" id="KW-0653">Protein transport</keyword>
<evidence type="ECO:0000256" key="11">
    <source>
        <dbReference type="SAM" id="MobiDB-lite"/>
    </source>
</evidence>
<evidence type="ECO:0000256" key="8">
    <source>
        <dbReference type="ARBA" id="ARBA00022927"/>
    </source>
</evidence>
<dbReference type="PANTHER" id="PTHR38786">
    <property type="entry name" value="FLAGELLAR FLIJ PROTEIN"/>
    <property type="match status" value="1"/>
</dbReference>
<feature type="region of interest" description="Disordered" evidence="11">
    <location>
        <begin position="116"/>
        <end position="156"/>
    </location>
</feature>
<evidence type="ECO:0000256" key="4">
    <source>
        <dbReference type="ARBA" id="ARBA00022448"/>
    </source>
</evidence>
<name>A0ABP9RJ31_9GAMM</name>
<evidence type="ECO:0000256" key="1">
    <source>
        <dbReference type="ARBA" id="ARBA00004413"/>
    </source>
</evidence>
<keyword evidence="12" id="KW-0966">Cell projection</keyword>
<keyword evidence="10" id="KW-1006">Bacterial flagellum protein export</keyword>
<feature type="compositionally biased region" description="Basic and acidic residues" evidence="11">
    <location>
        <begin position="116"/>
        <end position="136"/>
    </location>
</feature>
<dbReference type="InterPro" id="IPR052570">
    <property type="entry name" value="FliJ"/>
</dbReference>
<comment type="similarity">
    <text evidence="2">Belongs to the FliJ family.</text>
</comment>
<comment type="subcellular location">
    <subcellularLocation>
        <location evidence="1">Cell membrane</location>
        <topology evidence="1">Peripheral membrane protein</topology>
        <orientation evidence="1">Cytoplasmic side</orientation>
    </subcellularLocation>
</comment>
<dbReference type="PIRSF" id="PIRSF019404">
    <property type="entry name" value="FliJ"/>
    <property type="match status" value="1"/>
</dbReference>
<evidence type="ECO:0000256" key="9">
    <source>
        <dbReference type="ARBA" id="ARBA00023136"/>
    </source>
</evidence>
<gene>
    <name evidence="12" type="primary">fliJ</name>
    <name evidence="12" type="ORF">GCM10023342_29790</name>
</gene>
<dbReference type="EMBL" id="BAABKI010000029">
    <property type="protein sequence ID" value="GAA5178709.1"/>
    <property type="molecule type" value="Genomic_DNA"/>
</dbReference>
<protein>
    <recommendedName>
        <fullName evidence="3">Flagellar FliJ protein</fullName>
    </recommendedName>
</protein>
<evidence type="ECO:0000256" key="3">
    <source>
        <dbReference type="ARBA" id="ARBA00020392"/>
    </source>
</evidence>
<keyword evidence="12" id="KW-0969">Cilium</keyword>
<dbReference type="Pfam" id="PF02050">
    <property type="entry name" value="FliJ"/>
    <property type="match status" value="1"/>
</dbReference>
<evidence type="ECO:0000256" key="2">
    <source>
        <dbReference type="ARBA" id="ARBA00010004"/>
    </source>
</evidence>